<evidence type="ECO:0000313" key="2">
    <source>
        <dbReference type="EMBL" id="MCC2242359.1"/>
    </source>
</evidence>
<dbReference type="AlphaFoldDB" id="A0AAW4WG81"/>
<organism evidence="2 3">
    <name type="scientific">Roseburia amylophila</name>
    <dbReference type="NCBI Taxonomy" id="2981794"/>
    <lineage>
        <taxon>Bacteria</taxon>
        <taxon>Bacillati</taxon>
        <taxon>Bacillota</taxon>
        <taxon>Clostridia</taxon>
        <taxon>Lachnospirales</taxon>
        <taxon>Lachnospiraceae</taxon>
        <taxon>Roseburia</taxon>
    </lineage>
</organism>
<dbReference type="InterPro" id="IPR025923">
    <property type="entry name" value="YodL-like_dom"/>
</dbReference>
<accession>A0AAW4WG81</accession>
<proteinExistence type="predicted"/>
<reference evidence="2" key="1">
    <citation type="submission" date="2021-10" db="EMBL/GenBank/DDBJ databases">
        <title>Anaerobic single-cell dispensing facilitates the cultivation of human gut bacteria.</title>
        <authorList>
            <person name="Afrizal A."/>
        </authorList>
    </citation>
    <scope>NUCLEOTIDE SEQUENCE</scope>
    <source>
        <strain evidence="2">CLA-AA-H204</strain>
    </source>
</reference>
<evidence type="ECO:0000259" key="1">
    <source>
        <dbReference type="Pfam" id="PF14191"/>
    </source>
</evidence>
<dbReference type="Proteomes" id="UP001198893">
    <property type="component" value="Unassembled WGS sequence"/>
</dbReference>
<sequence>MKNIYFRNGVLIYYGNPAGYLSDGKVILDSIFDKGEIKEFLSEKEKLAVEVREGVYDRLSEGGGMEEVKIQGRERRIKIHQLKQGSPLMMRFISLAERENRGYGKPQAEEYALVYEGEVENFSLEEVWEKFGRRVPKDFEGHALSISDVVELIEDEASRFFYVEPKGFAEIVFQSE</sequence>
<dbReference type="Pfam" id="PF14191">
    <property type="entry name" value="YodL"/>
    <property type="match status" value="1"/>
</dbReference>
<evidence type="ECO:0000313" key="3">
    <source>
        <dbReference type="Proteomes" id="UP001198893"/>
    </source>
</evidence>
<gene>
    <name evidence="2" type="ORF">LKD47_08640</name>
</gene>
<protein>
    <recommendedName>
        <fullName evidence="1">YodL-like domain-containing protein</fullName>
    </recommendedName>
</protein>
<feature type="domain" description="YodL-like" evidence="1">
    <location>
        <begin position="77"/>
        <end position="173"/>
    </location>
</feature>
<dbReference type="RefSeq" id="WP_195965177.1">
    <property type="nucleotide sequence ID" value="NZ_JAJEQW010000008.1"/>
</dbReference>
<dbReference type="EMBL" id="JAJEQW010000008">
    <property type="protein sequence ID" value="MCC2242359.1"/>
    <property type="molecule type" value="Genomic_DNA"/>
</dbReference>
<name>A0AAW4WG81_9FIRM</name>
<comment type="caution">
    <text evidence="2">The sequence shown here is derived from an EMBL/GenBank/DDBJ whole genome shotgun (WGS) entry which is preliminary data.</text>
</comment>